<dbReference type="SUPFAM" id="SSF49584">
    <property type="entry name" value="Periplasmic chaperone C-domain"/>
    <property type="match status" value="1"/>
</dbReference>
<feature type="domain" description="Pili assembly chaperone N-terminal" evidence="8">
    <location>
        <begin position="24"/>
        <end position="148"/>
    </location>
</feature>
<evidence type="ECO:0000256" key="3">
    <source>
        <dbReference type="ARBA" id="ARBA00022729"/>
    </source>
</evidence>
<name>A0ABY7A1D4_9PSED</name>
<evidence type="ECO:0000256" key="4">
    <source>
        <dbReference type="ARBA" id="ARBA00022764"/>
    </source>
</evidence>
<gene>
    <name evidence="10" type="ORF">OU419_06220</name>
</gene>
<evidence type="ECO:0000256" key="6">
    <source>
        <dbReference type="RuleBase" id="RU003918"/>
    </source>
</evidence>
<evidence type="ECO:0000259" key="8">
    <source>
        <dbReference type="Pfam" id="PF00345"/>
    </source>
</evidence>
<dbReference type="Gene3D" id="2.60.40.10">
    <property type="entry name" value="Immunoglobulins"/>
    <property type="match status" value="2"/>
</dbReference>
<dbReference type="InterPro" id="IPR018046">
    <property type="entry name" value="Pili_assmbl_chaperone_CS"/>
</dbReference>
<evidence type="ECO:0000313" key="10">
    <source>
        <dbReference type="EMBL" id="WAI50849.1"/>
    </source>
</evidence>
<feature type="chain" id="PRO_5046133278" evidence="7">
    <location>
        <begin position="24"/>
        <end position="239"/>
    </location>
</feature>
<comment type="subcellular location">
    <subcellularLocation>
        <location evidence="1 6">Periplasm</location>
    </subcellularLocation>
</comment>
<sequence length="239" mass="26582">MSSERQRGLLLGLCLLAALDAQAGVTAERTRVIFNEGQREASLLLVNQNAYPVIVQTWIDDGNLDTAPETAQAPIMPLPPVFRLNPEQQRSLRLLYTGQALPKDRESLYWLNLYEIPPKSREPLAEGQSRLTVTLRTQMKVIYRPAALQADAEGAPARLRFSSVAGELRVENPTPYFITLASVDVPQGQRHTIVQGELLEPFARRTLTFAQPVPEGKTLIHYQWIDDGGNAQAGESTLR</sequence>
<dbReference type="PROSITE" id="PS00635">
    <property type="entry name" value="PILI_CHAPERONE"/>
    <property type="match status" value="1"/>
</dbReference>
<reference evidence="10" key="1">
    <citation type="submission" date="2022-11" db="EMBL/GenBank/DDBJ databases">
        <title>Pseudomonas triclosanedens sp. nov., a triclosan degrader isolated from activated sludge.</title>
        <authorList>
            <person name="Yin Y."/>
            <person name="Lu Z."/>
        </authorList>
    </citation>
    <scope>NUCLEOTIDE SEQUENCE</scope>
    <source>
        <strain evidence="10">ZM23</strain>
    </source>
</reference>
<dbReference type="PANTHER" id="PTHR30251:SF7">
    <property type="entry name" value="FIMBRIAE CHAPARONE"/>
    <property type="match status" value="1"/>
</dbReference>
<dbReference type="InterPro" id="IPR050643">
    <property type="entry name" value="Periplasmic_pilus_chap"/>
</dbReference>
<dbReference type="InterPro" id="IPR001829">
    <property type="entry name" value="Pili_assmbl_chaperone_bac"/>
</dbReference>
<dbReference type="Pfam" id="PF02753">
    <property type="entry name" value="PapD_C"/>
    <property type="match status" value="1"/>
</dbReference>
<dbReference type="InterPro" id="IPR016148">
    <property type="entry name" value="Pili_assmbl_chaperone_C"/>
</dbReference>
<dbReference type="InterPro" id="IPR008962">
    <property type="entry name" value="PapD-like_sf"/>
</dbReference>
<keyword evidence="5 6" id="KW-0143">Chaperone</keyword>
<dbReference type="Proteomes" id="UP001163624">
    <property type="component" value="Chromosome"/>
</dbReference>
<dbReference type="PANTHER" id="PTHR30251">
    <property type="entry name" value="PILUS ASSEMBLY CHAPERONE"/>
    <property type="match status" value="1"/>
</dbReference>
<dbReference type="EMBL" id="CP113432">
    <property type="protein sequence ID" value="WAI50849.1"/>
    <property type="molecule type" value="Genomic_DNA"/>
</dbReference>
<comment type="similarity">
    <text evidence="2 6">Belongs to the periplasmic pilus chaperone family.</text>
</comment>
<organism evidence="10 11">
    <name type="scientific">Pseudomonas triclosanedens</name>
    <dbReference type="NCBI Taxonomy" id="2961893"/>
    <lineage>
        <taxon>Bacteria</taxon>
        <taxon>Pseudomonadati</taxon>
        <taxon>Pseudomonadota</taxon>
        <taxon>Gammaproteobacteria</taxon>
        <taxon>Pseudomonadales</taxon>
        <taxon>Pseudomonadaceae</taxon>
        <taxon>Pseudomonas</taxon>
    </lineage>
</organism>
<dbReference type="InterPro" id="IPR016147">
    <property type="entry name" value="Pili_assmbl_chaperone_N"/>
</dbReference>
<evidence type="ECO:0000313" key="11">
    <source>
        <dbReference type="Proteomes" id="UP001163624"/>
    </source>
</evidence>
<dbReference type="InterPro" id="IPR013783">
    <property type="entry name" value="Ig-like_fold"/>
</dbReference>
<evidence type="ECO:0000256" key="7">
    <source>
        <dbReference type="SAM" id="SignalP"/>
    </source>
</evidence>
<dbReference type="RefSeq" id="WP_254471768.1">
    <property type="nucleotide sequence ID" value="NZ_CP113432.1"/>
</dbReference>
<evidence type="ECO:0000259" key="9">
    <source>
        <dbReference type="Pfam" id="PF02753"/>
    </source>
</evidence>
<dbReference type="SUPFAM" id="SSF49354">
    <property type="entry name" value="PapD-like"/>
    <property type="match status" value="1"/>
</dbReference>
<feature type="signal peptide" evidence="7">
    <location>
        <begin position="1"/>
        <end position="23"/>
    </location>
</feature>
<dbReference type="Pfam" id="PF00345">
    <property type="entry name" value="PapD_N"/>
    <property type="match status" value="1"/>
</dbReference>
<feature type="domain" description="Pili assembly chaperone C-terminal" evidence="9">
    <location>
        <begin position="170"/>
        <end position="231"/>
    </location>
</feature>
<keyword evidence="4" id="KW-0574">Periplasm</keyword>
<dbReference type="InterPro" id="IPR036316">
    <property type="entry name" value="Pili_assmbl_chap_C_dom_sf"/>
</dbReference>
<proteinExistence type="inferred from homology"/>
<keyword evidence="3 7" id="KW-0732">Signal</keyword>
<protein>
    <submittedName>
        <fullName evidence="10">Molecular chaperone</fullName>
    </submittedName>
</protein>
<evidence type="ECO:0000256" key="1">
    <source>
        <dbReference type="ARBA" id="ARBA00004418"/>
    </source>
</evidence>
<evidence type="ECO:0000256" key="5">
    <source>
        <dbReference type="ARBA" id="ARBA00023186"/>
    </source>
</evidence>
<accession>A0ABY7A1D4</accession>
<keyword evidence="11" id="KW-1185">Reference proteome</keyword>
<evidence type="ECO:0000256" key="2">
    <source>
        <dbReference type="ARBA" id="ARBA00007399"/>
    </source>
</evidence>
<dbReference type="PRINTS" id="PR00969">
    <property type="entry name" value="CHAPERONPILI"/>
</dbReference>